<feature type="compositionally biased region" description="Basic and acidic residues" evidence="2">
    <location>
        <begin position="178"/>
        <end position="190"/>
    </location>
</feature>
<evidence type="ECO:0000313" key="5">
    <source>
        <dbReference type="Proteomes" id="UP000242502"/>
    </source>
</evidence>
<evidence type="ECO:0000256" key="2">
    <source>
        <dbReference type="SAM" id="MobiDB-lite"/>
    </source>
</evidence>
<keyword evidence="3" id="KW-0812">Transmembrane</keyword>
<dbReference type="SUPFAM" id="SSF47090">
    <property type="entry name" value="PGBD-like"/>
    <property type="match status" value="1"/>
</dbReference>
<dbReference type="InterPro" id="IPR036365">
    <property type="entry name" value="PGBD-like_sf"/>
</dbReference>
<dbReference type="Proteomes" id="UP000242502">
    <property type="component" value="Unassembled WGS sequence"/>
</dbReference>
<dbReference type="EMBL" id="MDLC01000013">
    <property type="protein sequence ID" value="ODS24123.1"/>
    <property type="molecule type" value="Genomic_DNA"/>
</dbReference>
<gene>
    <name evidence="4" type="ORF">AB835_05170</name>
</gene>
<comment type="caution">
    <text evidence="4">The sequence shown here is derived from an EMBL/GenBank/DDBJ whole genome shotgun (WGS) entry which is preliminary data.</text>
</comment>
<keyword evidence="1" id="KW-0175">Coiled coil</keyword>
<dbReference type="AlphaFoldDB" id="A0A1D2QRF7"/>
<reference evidence="4 5" key="1">
    <citation type="journal article" date="2016" name="Appl. Environ. Microbiol.">
        <title>Lack of Overt Genome Reduction in the Bryostatin-Producing Bryozoan Symbiont "Candidatus Endobugula sertula".</title>
        <authorList>
            <person name="Miller I.J."/>
            <person name="Vanee N."/>
            <person name="Fong S.S."/>
            <person name="Lim-Fong G.E."/>
            <person name="Kwan J.C."/>
        </authorList>
    </citation>
    <scope>NUCLEOTIDE SEQUENCE [LARGE SCALE GENOMIC DNA]</scope>
    <source>
        <strain evidence="4">AB1-4</strain>
    </source>
</reference>
<evidence type="ECO:0008006" key="6">
    <source>
        <dbReference type="Google" id="ProtNLM"/>
    </source>
</evidence>
<keyword evidence="3" id="KW-0472">Membrane</keyword>
<keyword evidence="3" id="KW-1133">Transmembrane helix</keyword>
<protein>
    <recommendedName>
        <fullName evidence="6">Peptidoglycan binding-like domain-containing protein</fullName>
    </recommendedName>
</protein>
<organism evidence="4 5">
    <name type="scientific">Candidatus Endobugula sertula</name>
    <name type="common">Bugula neritina bacterial symbiont</name>
    <dbReference type="NCBI Taxonomy" id="62101"/>
    <lineage>
        <taxon>Bacteria</taxon>
        <taxon>Pseudomonadati</taxon>
        <taxon>Pseudomonadota</taxon>
        <taxon>Gammaproteobacteria</taxon>
        <taxon>Cellvibrionales</taxon>
        <taxon>Cellvibrionaceae</taxon>
        <taxon>Candidatus Endobugula</taxon>
    </lineage>
</organism>
<feature type="compositionally biased region" description="Basic and acidic residues" evidence="2">
    <location>
        <begin position="198"/>
        <end position="208"/>
    </location>
</feature>
<name>A0A1D2QRF7_9GAMM</name>
<sequence>MTNEKIFMNSQNIPSELSKLSEKLSVAENTIQELQQQNQELQDKADHMTSERDRVIIENRLAVKDAELARSFKKTDYTPLIQELFAEPTKQLRKQALTMMAIVIIVSVGVTYVLSGYLIFQNNQSMNKELAKLNKTIDLIHLTKPATVEAQSSAPRTARKEIPGSEELTQENSQTIAESERQQGESRTTADHQTPTESVDKTKEKNTKTVETPNPKAIEKSRIIQQQTAHIIDYIKNAERQKNFPSNYKTDRNELAQLYLIIMQQASNSNLYYESYVKAMIALGVSKEVLPNGIESIMALDQEFLQAIYSAYVITRLKQQKKWRYRDIDRRFSSYYSPDSHYQLGAWQIVNGSNNYDLLPKIFAFNIQRVVQQAIFNGYKDNMLIPDTLYYAAYGQDSKNQAVKNLFKNKTLKNHNGILELDISSYPLTLNKPMIYRLQKKLAETGVISPSIINGIAGPKTTAAIIEYRIQNDLTVNEQIDLELLRSLDIRPSYQDLVFN</sequence>
<accession>A0A1D2QRF7</accession>
<feature type="transmembrane region" description="Helical" evidence="3">
    <location>
        <begin position="97"/>
        <end position="120"/>
    </location>
</feature>
<evidence type="ECO:0000313" key="4">
    <source>
        <dbReference type="EMBL" id="ODS24123.1"/>
    </source>
</evidence>
<evidence type="ECO:0000256" key="3">
    <source>
        <dbReference type="SAM" id="Phobius"/>
    </source>
</evidence>
<feature type="region of interest" description="Disordered" evidence="2">
    <location>
        <begin position="148"/>
        <end position="217"/>
    </location>
</feature>
<evidence type="ECO:0000256" key="1">
    <source>
        <dbReference type="SAM" id="Coils"/>
    </source>
</evidence>
<proteinExistence type="predicted"/>
<feature type="coiled-coil region" evidence="1">
    <location>
        <begin position="17"/>
        <end position="58"/>
    </location>
</feature>